<evidence type="ECO:0000313" key="4">
    <source>
        <dbReference type="EMBL" id="TWT99227.1"/>
    </source>
</evidence>
<dbReference type="GO" id="GO:0016829">
    <property type="term" value="F:lyase activity"/>
    <property type="evidence" value="ECO:0007669"/>
    <property type="project" value="UniProtKB-KW"/>
</dbReference>
<dbReference type="Pfam" id="PF00378">
    <property type="entry name" value="ECH_1"/>
    <property type="match status" value="1"/>
</dbReference>
<dbReference type="InterPro" id="IPR029045">
    <property type="entry name" value="ClpP/crotonase-like_dom_sf"/>
</dbReference>
<sequence>MIMPSDAVDVRVDGPVGTVLLNRPDYGNALTRAMMAELRQAIGDLHLEKRVRAVILTGAGDTFCVGRDLAELAGGDDPLADMARWGAEAEEYRDLLVAMLEFPKPLIAAVNGPATAGGAGLVLGCDAVIASDQATFGFTEPKRGSVAGVAGPLLAHRAGAGVAARLLVTATTIAAAEAHRIGLYHELVAHNLLWARAFELGSECATAAPQAVMLTKRLLYDTIGEVLGPQLTSGAAVSATSRTTDSAKEGIAAEAEGRAPEWP</sequence>
<feature type="region of interest" description="Disordered" evidence="3">
    <location>
        <begin position="234"/>
        <end position="263"/>
    </location>
</feature>
<dbReference type="AlphaFoldDB" id="A0A5C6AIC3"/>
<dbReference type="PANTHER" id="PTHR42964:SF1">
    <property type="entry name" value="POLYKETIDE BIOSYNTHESIS ENOYL-COA HYDRATASE PKSH-RELATED"/>
    <property type="match status" value="1"/>
</dbReference>
<dbReference type="InterPro" id="IPR014748">
    <property type="entry name" value="Enoyl-CoA_hydra_C"/>
</dbReference>
<keyword evidence="4" id="KW-0456">Lyase</keyword>
<keyword evidence="5" id="KW-1185">Reference proteome</keyword>
<dbReference type="PROSITE" id="PS00166">
    <property type="entry name" value="ENOYL_COA_HYDRATASE"/>
    <property type="match status" value="1"/>
</dbReference>
<protein>
    <submittedName>
        <fullName evidence="4">Carnitinyl-CoA dehydratase</fullName>
        <ecNumber evidence="4">4.2.1.-</ecNumber>
    </submittedName>
</protein>
<feature type="compositionally biased region" description="Polar residues" evidence="3">
    <location>
        <begin position="234"/>
        <end position="244"/>
    </location>
</feature>
<dbReference type="InterPro" id="IPR001753">
    <property type="entry name" value="Enoyl-CoA_hydra/iso"/>
</dbReference>
<dbReference type="CDD" id="cd06558">
    <property type="entry name" value="crotonase-like"/>
    <property type="match status" value="1"/>
</dbReference>
<accession>A0A5C6AIC3</accession>
<reference evidence="4 5" key="1">
    <citation type="submission" date="2019-02" db="EMBL/GenBank/DDBJ databases">
        <title>Deep-cultivation of Planctomycetes and their phenomic and genomic characterization uncovers novel biology.</title>
        <authorList>
            <person name="Wiegand S."/>
            <person name="Jogler M."/>
            <person name="Boedeker C."/>
            <person name="Pinto D."/>
            <person name="Vollmers J."/>
            <person name="Rivas-Marin E."/>
            <person name="Kohn T."/>
            <person name="Peeters S.H."/>
            <person name="Heuer A."/>
            <person name="Rast P."/>
            <person name="Oberbeckmann S."/>
            <person name="Bunk B."/>
            <person name="Jeske O."/>
            <person name="Meyerdierks A."/>
            <person name="Storesund J.E."/>
            <person name="Kallscheuer N."/>
            <person name="Luecker S."/>
            <person name="Lage O.M."/>
            <person name="Pohl T."/>
            <person name="Merkel B.J."/>
            <person name="Hornburger P."/>
            <person name="Mueller R.-W."/>
            <person name="Bruemmer F."/>
            <person name="Labrenz M."/>
            <person name="Spormann A.M."/>
            <person name="Op Den Camp H."/>
            <person name="Overmann J."/>
            <person name="Amann R."/>
            <person name="Jetten M.S.M."/>
            <person name="Mascher T."/>
            <person name="Medema M.H."/>
            <person name="Devos D.P."/>
            <person name="Kaster A.-K."/>
            <person name="Ovreas L."/>
            <person name="Rohde M."/>
            <person name="Galperin M.Y."/>
            <person name="Jogler C."/>
        </authorList>
    </citation>
    <scope>NUCLEOTIDE SEQUENCE [LARGE SCALE GENOMIC DNA]</scope>
    <source>
        <strain evidence="4 5">Pla108</strain>
    </source>
</reference>
<evidence type="ECO:0000256" key="2">
    <source>
        <dbReference type="RuleBase" id="RU003707"/>
    </source>
</evidence>
<dbReference type="RefSeq" id="WP_146441534.1">
    <property type="nucleotide sequence ID" value="NZ_SJPR01000001.1"/>
</dbReference>
<dbReference type="Gene3D" id="3.90.226.10">
    <property type="entry name" value="2-enoyl-CoA Hydratase, Chain A, domain 1"/>
    <property type="match status" value="1"/>
</dbReference>
<evidence type="ECO:0000313" key="5">
    <source>
        <dbReference type="Proteomes" id="UP000317421"/>
    </source>
</evidence>
<dbReference type="Proteomes" id="UP000317421">
    <property type="component" value="Unassembled WGS sequence"/>
</dbReference>
<dbReference type="EMBL" id="SJPR01000001">
    <property type="protein sequence ID" value="TWT99227.1"/>
    <property type="molecule type" value="Genomic_DNA"/>
</dbReference>
<comment type="caution">
    <text evidence="4">The sequence shown here is derived from an EMBL/GenBank/DDBJ whole genome shotgun (WGS) entry which is preliminary data.</text>
</comment>
<gene>
    <name evidence="4" type="primary">caiD</name>
    <name evidence="4" type="ORF">Pla108_01620</name>
</gene>
<dbReference type="InterPro" id="IPR018376">
    <property type="entry name" value="Enoyl-CoA_hyd/isom_CS"/>
</dbReference>
<dbReference type="Gene3D" id="1.10.12.10">
    <property type="entry name" value="Lyase 2-enoyl-coa Hydratase, Chain A, domain 2"/>
    <property type="match status" value="1"/>
</dbReference>
<evidence type="ECO:0000256" key="3">
    <source>
        <dbReference type="SAM" id="MobiDB-lite"/>
    </source>
</evidence>
<dbReference type="PANTHER" id="PTHR42964">
    <property type="entry name" value="ENOYL-COA HYDRATASE"/>
    <property type="match status" value="1"/>
</dbReference>
<comment type="similarity">
    <text evidence="1 2">Belongs to the enoyl-CoA hydratase/isomerase family.</text>
</comment>
<dbReference type="InterPro" id="IPR051683">
    <property type="entry name" value="Enoyl-CoA_Hydratase/Isomerase"/>
</dbReference>
<dbReference type="EC" id="4.2.1.-" evidence="4"/>
<evidence type="ECO:0000256" key="1">
    <source>
        <dbReference type="ARBA" id="ARBA00005254"/>
    </source>
</evidence>
<organism evidence="4 5">
    <name type="scientific">Botrimarina colliarenosi</name>
    <dbReference type="NCBI Taxonomy" id="2528001"/>
    <lineage>
        <taxon>Bacteria</taxon>
        <taxon>Pseudomonadati</taxon>
        <taxon>Planctomycetota</taxon>
        <taxon>Planctomycetia</taxon>
        <taxon>Pirellulales</taxon>
        <taxon>Lacipirellulaceae</taxon>
        <taxon>Botrimarina</taxon>
    </lineage>
</organism>
<dbReference type="OrthoDB" id="370015at2"/>
<proteinExistence type="inferred from homology"/>
<name>A0A5C6AIC3_9BACT</name>
<dbReference type="SUPFAM" id="SSF52096">
    <property type="entry name" value="ClpP/crotonase"/>
    <property type="match status" value="1"/>
</dbReference>